<feature type="transmembrane region" description="Helical" evidence="1">
    <location>
        <begin position="125"/>
        <end position="144"/>
    </location>
</feature>
<reference evidence="3" key="1">
    <citation type="submission" date="2020-11" db="EMBL/GenBank/DDBJ databases">
        <title>Complete genome sequence of a novel pathogenic Methylobacterium strain isolated from rice in Vietnam.</title>
        <authorList>
            <person name="Lai K."/>
            <person name="Okazaki S."/>
            <person name="Higashi K."/>
            <person name="Mori H."/>
            <person name="Toyoda A."/>
            <person name="Kurokawa K."/>
        </authorList>
    </citation>
    <scope>NUCLEOTIDE SEQUENCE</scope>
    <source>
        <strain evidence="3">VL1</strain>
    </source>
</reference>
<dbReference type="KEGG" id="mind:mvi_59740"/>
<organism evidence="3 4">
    <name type="scientific">Methylobacterium indicum</name>
    <dbReference type="NCBI Taxonomy" id="1775910"/>
    <lineage>
        <taxon>Bacteria</taxon>
        <taxon>Pseudomonadati</taxon>
        <taxon>Pseudomonadota</taxon>
        <taxon>Alphaproteobacteria</taxon>
        <taxon>Hyphomicrobiales</taxon>
        <taxon>Methylobacteriaceae</taxon>
        <taxon>Methylobacterium</taxon>
    </lineage>
</organism>
<protein>
    <submittedName>
        <fullName evidence="3">DMT transporter permease</fullName>
    </submittedName>
</protein>
<feature type="transmembrane region" description="Helical" evidence="1">
    <location>
        <begin position="175"/>
        <end position="194"/>
    </location>
</feature>
<dbReference type="SUPFAM" id="SSF103481">
    <property type="entry name" value="Multidrug resistance efflux transporter EmrE"/>
    <property type="match status" value="2"/>
</dbReference>
<feature type="transmembrane region" description="Helical" evidence="1">
    <location>
        <begin position="263"/>
        <end position="282"/>
    </location>
</feature>
<sequence length="326" mass="34135">MTPVATLTLPVAAPSARPAMPALLGDQPLRGIVLVVISTVFLSSSDATAKYLTGQLSGIEVAWLRYVGFLAVMLAAAVVRAQLKRGATPFRSARPGLQVVRGVALVGSSLLFLAGLRVLPVAETTAIAFVSPIFVTALSIPVLGEKVGARRWAAAFVGLLGVLIIVRPGTSAFQAAALLPIVSALFWAAALVVTRKINGYDAPQTTMTWSAIVGFVILSALVPFVWETPNLNQVAIGAAIGFISTAGHWIVTIAYRHAPASTLVPFSYSQIIWAGLLGFLFFGTVPTAWMGLGVLVICGSGLYTAHRERMRRVPAPTGVLPAGGVR</sequence>
<keyword evidence="1" id="KW-0472">Membrane</keyword>
<feature type="transmembrane region" description="Helical" evidence="1">
    <location>
        <begin position="151"/>
        <end position="169"/>
    </location>
</feature>
<dbReference type="Proteomes" id="UP000663508">
    <property type="component" value="Chromosome"/>
</dbReference>
<dbReference type="Pfam" id="PF00892">
    <property type="entry name" value="EamA"/>
    <property type="match status" value="2"/>
</dbReference>
<feature type="domain" description="EamA" evidence="2">
    <location>
        <begin position="30"/>
        <end position="166"/>
    </location>
</feature>
<dbReference type="GO" id="GO:0016020">
    <property type="term" value="C:membrane"/>
    <property type="evidence" value="ECO:0007669"/>
    <property type="project" value="InterPro"/>
</dbReference>
<evidence type="ECO:0000313" key="4">
    <source>
        <dbReference type="Proteomes" id="UP000663508"/>
    </source>
</evidence>
<feature type="transmembrane region" description="Helical" evidence="1">
    <location>
        <begin position="99"/>
        <end position="119"/>
    </location>
</feature>
<keyword evidence="1" id="KW-0812">Transmembrane</keyword>
<proteinExistence type="predicted"/>
<dbReference type="PANTHER" id="PTHR22911:SF103">
    <property type="entry name" value="BLR2811 PROTEIN"/>
    <property type="match status" value="1"/>
</dbReference>
<feature type="transmembrane region" description="Helical" evidence="1">
    <location>
        <begin position="206"/>
        <end position="226"/>
    </location>
</feature>
<evidence type="ECO:0000256" key="1">
    <source>
        <dbReference type="SAM" id="Phobius"/>
    </source>
</evidence>
<feature type="transmembrane region" description="Helical" evidence="1">
    <location>
        <begin position="62"/>
        <end position="79"/>
    </location>
</feature>
<evidence type="ECO:0000259" key="2">
    <source>
        <dbReference type="Pfam" id="PF00892"/>
    </source>
</evidence>
<dbReference type="AlphaFoldDB" id="A0A8H9C9R0"/>
<dbReference type="InterPro" id="IPR000620">
    <property type="entry name" value="EamA_dom"/>
</dbReference>
<keyword evidence="1" id="KW-1133">Transmembrane helix</keyword>
<name>A0A8H9C9R0_9HYPH</name>
<feature type="domain" description="EamA" evidence="2">
    <location>
        <begin position="176"/>
        <end position="299"/>
    </location>
</feature>
<evidence type="ECO:0000313" key="3">
    <source>
        <dbReference type="EMBL" id="BCM87513.1"/>
    </source>
</evidence>
<gene>
    <name evidence="3" type="ORF">mvi_59740</name>
</gene>
<dbReference type="EMBL" id="AP024145">
    <property type="protein sequence ID" value="BCM87513.1"/>
    <property type="molecule type" value="Genomic_DNA"/>
</dbReference>
<dbReference type="InterPro" id="IPR037185">
    <property type="entry name" value="EmrE-like"/>
</dbReference>
<dbReference type="PANTHER" id="PTHR22911">
    <property type="entry name" value="ACYL-MALONYL CONDENSING ENZYME-RELATED"/>
    <property type="match status" value="1"/>
</dbReference>
<accession>A0A8H9C9R0</accession>
<feature type="transmembrane region" description="Helical" evidence="1">
    <location>
        <begin position="232"/>
        <end position="251"/>
    </location>
</feature>